<evidence type="ECO:0000313" key="3">
    <source>
        <dbReference type="Proteomes" id="UP001162834"/>
    </source>
</evidence>
<dbReference type="Proteomes" id="UP001162834">
    <property type="component" value="Chromosome"/>
</dbReference>
<dbReference type="AlphaFoldDB" id="A0A9E6XZI2"/>
<evidence type="ECO:0000259" key="1">
    <source>
        <dbReference type="Pfam" id="PF01717"/>
    </source>
</evidence>
<protein>
    <submittedName>
        <fullName evidence="2">5-methyltetrahydropteroyltriglutamate--homocysteine methyltransferase</fullName>
        <ecNumber evidence="2">2.1.1.14</ecNumber>
    </submittedName>
</protein>
<dbReference type="CDD" id="cd03311">
    <property type="entry name" value="CIMS_C_terminal_like"/>
    <property type="match status" value="1"/>
</dbReference>
<dbReference type="Gene3D" id="3.20.20.210">
    <property type="match status" value="1"/>
</dbReference>
<accession>A0A9E6XZI2</accession>
<dbReference type="SUPFAM" id="SSF51726">
    <property type="entry name" value="UROD/MetE-like"/>
    <property type="match status" value="1"/>
</dbReference>
<dbReference type="EC" id="2.1.1.14" evidence="2"/>
<dbReference type="GO" id="GO:0003871">
    <property type="term" value="F:5-methyltetrahydropteroyltriglutamate-homocysteine S-methyltransferase activity"/>
    <property type="evidence" value="ECO:0007669"/>
    <property type="project" value="UniProtKB-EC"/>
</dbReference>
<name>A0A9E6XZI2_9ACTN</name>
<dbReference type="GO" id="GO:0008270">
    <property type="term" value="F:zinc ion binding"/>
    <property type="evidence" value="ECO:0007669"/>
    <property type="project" value="InterPro"/>
</dbReference>
<dbReference type="GO" id="GO:0032259">
    <property type="term" value="P:methylation"/>
    <property type="evidence" value="ECO:0007669"/>
    <property type="project" value="UniProtKB-KW"/>
</dbReference>
<organism evidence="2 3">
    <name type="scientific">Capillimicrobium parvum</name>
    <dbReference type="NCBI Taxonomy" id="2884022"/>
    <lineage>
        <taxon>Bacteria</taxon>
        <taxon>Bacillati</taxon>
        <taxon>Actinomycetota</taxon>
        <taxon>Thermoleophilia</taxon>
        <taxon>Solirubrobacterales</taxon>
        <taxon>Capillimicrobiaceae</taxon>
        <taxon>Capillimicrobium</taxon>
    </lineage>
</organism>
<keyword evidence="3" id="KW-1185">Reference proteome</keyword>
<feature type="domain" description="Cobalamin-independent methionine synthase MetE C-terminal/archaeal" evidence="1">
    <location>
        <begin position="16"/>
        <end position="200"/>
    </location>
</feature>
<dbReference type="InterPro" id="IPR002629">
    <property type="entry name" value="Met_Synth_C/arc"/>
</dbReference>
<dbReference type="GO" id="GO:0009086">
    <property type="term" value="P:methionine biosynthetic process"/>
    <property type="evidence" value="ECO:0007669"/>
    <property type="project" value="InterPro"/>
</dbReference>
<dbReference type="EMBL" id="CP087164">
    <property type="protein sequence ID" value="UGS37344.1"/>
    <property type="molecule type" value="Genomic_DNA"/>
</dbReference>
<dbReference type="InterPro" id="IPR038071">
    <property type="entry name" value="UROD/MetE-like_sf"/>
</dbReference>
<reference evidence="2" key="1">
    <citation type="journal article" date="2022" name="Int. J. Syst. Evol. Microbiol.">
        <title>Pseudomonas aegrilactucae sp. nov. and Pseudomonas morbosilactucae sp. nov., pathogens causing bacterial rot of lettuce in Japan.</title>
        <authorList>
            <person name="Sawada H."/>
            <person name="Fujikawa T."/>
            <person name="Satou M."/>
        </authorList>
    </citation>
    <scope>NUCLEOTIDE SEQUENCE</scope>
    <source>
        <strain evidence="2">0166_1</strain>
    </source>
</reference>
<keyword evidence="2" id="KW-0489">Methyltransferase</keyword>
<dbReference type="Pfam" id="PF01717">
    <property type="entry name" value="Meth_synt_2"/>
    <property type="match status" value="1"/>
</dbReference>
<dbReference type="PANTHER" id="PTHR43844:SF1">
    <property type="entry name" value="METHIONINE SYNTHASE"/>
    <property type="match status" value="1"/>
</dbReference>
<evidence type="ECO:0000313" key="2">
    <source>
        <dbReference type="EMBL" id="UGS37344.1"/>
    </source>
</evidence>
<proteinExistence type="predicted"/>
<gene>
    <name evidence="2" type="primary">metE_2</name>
    <name evidence="2" type="ORF">DSM104329_03759</name>
</gene>
<sequence length="377" mass="41781">MERQTEALTAVHHAEVVGSLLRPDELVAARAEMRAGRLDPADYRAIEDRAVDAALRLQEDCGVDVVTDGEMRRDIFFDFLIKGVTGIVMQPAYTVRFHDHTGEDRMSVQIPFSVAERISALPCPAVEEFRYARERTSKPLKVTLPGPIMMLGLWGDVSRDAYPDPLELVADAGAAIKRWMGELAEAGCTFIQLDMPDLIDVYCDASVRAEYDERGIPSRELIALGTDLAVEFGALELPGVKKAMHLCRGNGTEAWIAEGGYEDFSEHVFRRATGYDVFHLEYDDDRSGGFEPLANLPDDKVAALGLVSTKWTQMEDPAVLVARIEDAARYHPVERLALAPQCGFASASETAEQRRLTPETQEAKLRLVSEVAREVWG</sequence>
<keyword evidence="2" id="KW-0808">Transferase</keyword>
<dbReference type="PANTHER" id="PTHR43844">
    <property type="entry name" value="METHIONINE SYNTHASE"/>
    <property type="match status" value="1"/>
</dbReference>
<dbReference type="KEGG" id="sbae:DSM104329_03759"/>
<dbReference type="RefSeq" id="WP_259311400.1">
    <property type="nucleotide sequence ID" value="NZ_CP087164.1"/>
</dbReference>